<protein>
    <submittedName>
        <fullName evidence="2">Uncharacterized protein</fullName>
    </submittedName>
</protein>
<organism evidence="2 3">
    <name type="scientific">Cylicostephanus goldi</name>
    <name type="common">Nematode worm</name>
    <dbReference type="NCBI Taxonomy" id="71465"/>
    <lineage>
        <taxon>Eukaryota</taxon>
        <taxon>Metazoa</taxon>
        <taxon>Ecdysozoa</taxon>
        <taxon>Nematoda</taxon>
        <taxon>Chromadorea</taxon>
        <taxon>Rhabditida</taxon>
        <taxon>Rhabditina</taxon>
        <taxon>Rhabditomorpha</taxon>
        <taxon>Strongyloidea</taxon>
        <taxon>Strongylidae</taxon>
        <taxon>Cylicostephanus</taxon>
    </lineage>
</organism>
<proteinExistence type="predicted"/>
<evidence type="ECO:0000313" key="2">
    <source>
        <dbReference type="EMBL" id="VDN23094.1"/>
    </source>
</evidence>
<dbReference type="EMBL" id="UYRV01107130">
    <property type="protein sequence ID" value="VDN23094.1"/>
    <property type="molecule type" value="Genomic_DNA"/>
</dbReference>
<gene>
    <name evidence="2" type="ORF">CGOC_LOCUS9490</name>
</gene>
<sequence length="96" mass="10526">MIGVTTEACKVSTSINKSTQRSPIIQISTNTDNSYKETSVNGLTRGRKSPEAGTPLCGYEGVSQVTSVRRLRFMRECSRMTRALEGCAARPIDVLR</sequence>
<dbReference type="Proteomes" id="UP000271889">
    <property type="component" value="Unassembled WGS sequence"/>
</dbReference>
<evidence type="ECO:0000256" key="1">
    <source>
        <dbReference type="SAM" id="MobiDB-lite"/>
    </source>
</evidence>
<feature type="region of interest" description="Disordered" evidence="1">
    <location>
        <begin position="34"/>
        <end position="53"/>
    </location>
</feature>
<evidence type="ECO:0000313" key="3">
    <source>
        <dbReference type="Proteomes" id="UP000271889"/>
    </source>
</evidence>
<dbReference type="AlphaFoldDB" id="A0A3P7M1C5"/>
<reference evidence="2 3" key="1">
    <citation type="submission" date="2018-11" db="EMBL/GenBank/DDBJ databases">
        <authorList>
            <consortium name="Pathogen Informatics"/>
        </authorList>
    </citation>
    <scope>NUCLEOTIDE SEQUENCE [LARGE SCALE GENOMIC DNA]</scope>
</reference>
<name>A0A3P7M1C5_CYLGO</name>
<accession>A0A3P7M1C5</accession>
<keyword evidence="3" id="KW-1185">Reference proteome</keyword>